<accession>A0AB38E2X6</accession>
<name>A0AB38E2X6_XANCH</name>
<reference evidence="3 4" key="1">
    <citation type="submission" date="2017-10" db="EMBL/GenBank/DDBJ databases">
        <authorList>
            <person name="Regsiter A."/>
            <person name="William W."/>
        </authorList>
    </citation>
    <scope>NUCLEOTIDE SEQUENCE [LARGE SCALE GENOMIC DNA]</scope>
    <source>
        <strain evidence="1 4">CFBP6984</strain>
        <strain evidence="2 3">CFBP7430</strain>
    </source>
</reference>
<evidence type="ECO:0000313" key="4">
    <source>
        <dbReference type="Proteomes" id="UP000234181"/>
    </source>
</evidence>
<organism evidence="2 3">
    <name type="scientific">Xanthomonas campestris pv. phaseoli</name>
    <dbReference type="NCBI Taxonomy" id="317013"/>
    <lineage>
        <taxon>Bacteria</taxon>
        <taxon>Pseudomonadati</taxon>
        <taxon>Pseudomonadota</taxon>
        <taxon>Gammaproteobacteria</taxon>
        <taxon>Lysobacterales</taxon>
        <taxon>Lysobacteraceae</taxon>
        <taxon>Xanthomonas</taxon>
    </lineage>
</organism>
<dbReference type="Proteomes" id="UP000234166">
    <property type="component" value="Unassembled WGS sequence"/>
</dbReference>
<dbReference type="Proteomes" id="UP000234181">
    <property type="component" value="Unassembled WGS sequence"/>
</dbReference>
<dbReference type="EMBL" id="OCYT01000116">
    <property type="protein sequence ID" value="SON84842.1"/>
    <property type="molecule type" value="Genomic_DNA"/>
</dbReference>
<evidence type="ECO:0000313" key="3">
    <source>
        <dbReference type="Proteomes" id="UP000234166"/>
    </source>
</evidence>
<evidence type="ECO:0000313" key="2">
    <source>
        <dbReference type="EMBL" id="SON91408.1"/>
    </source>
</evidence>
<protein>
    <submittedName>
        <fullName evidence="2">Uncharacterized protein</fullName>
    </submittedName>
</protein>
<gene>
    <name evidence="1" type="ORF">XAP6984_590059</name>
    <name evidence="2" type="ORF">XAP7430_550059</name>
</gene>
<dbReference type="EMBL" id="OCYS01000111">
    <property type="protein sequence ID" value="SON91408.1"/>
    <property type="molecule type" value="Genomic_DNA"/>
</dbReference>
<sequence length="57" mass="6189">MSMLHLHAFDALHATMRRKQGNSKHGKIANAPTRSGRCIFAGIGCTEFSCALGDSER</sequence>
<evidence type="ECO:0000313" key="1">
    <source>
        <dbReference type="EMBL" id="SON84842.1"/>
    </source>
</evidence>
<dbReference type="AlphaFoldDB" id="A0AB38E2X6"/>
<keyword evidence="4" id="KW-1185">Reference proteome</keyword>
<comment type="caution">
    <text evidence="2">The sequence shown here is derived from an EMBL/GenBank/DDBJ whole genome shotgun (WGS) entry which is preliminary data.</text>
</comment>
<proteinExistence type="predicted"/>